<protein>
    <submittedName>
        <fullName evidence="2">Uncharacterized protein</fullName>
    </submittedName>
</protein>
<feature type="compositionally biased region" description="Polar residues" evidence="1">
    <location>
        <begin position="25"/>
        <end position="37"/>
    </location>
</feature>
<evidence type="ECO:0000313" key="2">
    <source>
        <dbReference type="EMBL" id="CAH2312181.1"/>
    </source>
</evidence>
<proteinExistence type="predicted"/>
<accession>A0AAD1SVW4</accession>
<sequence>MTNGPQHACNKGQAHTPRTLECTDTQQLQTEDSQTPEGCNMREHINGTTRQPALPLFSALDLPHGRPHSTNTVQTLEEGDAAAGVRGRGTPLFPPFYSVPFPDPKS</sequence>
<evidence type="ECO:0000256" key="1">
    <source>
        <dbReference type="SAM" id="MobiDB-lite"/>
    </source>
</evidence>
<name>A0AAD1SVW4_PELCU</name>
<feature type="region of interest" description="Disordered" evidence="1">
    <location>
        <begin position="25"/>
        <end position="106"/>
    </location>
</feature>
<gene>
    <name evidence="2" type="ORF">PECUL_23A002408</name>
</gene>
<keyword evidence="3" id="KW-1185">Reference proteome</keyword>
<organism evidence="2 3">
    <name type="scientific">Pelobates cultripes</name>
    <name type="common">Western spadefoot toad</name>
    <dbReference type="NCBI Taxonomy" id="61616"/>
    <lineage>
        <taxon>Eukaryota</taxon>
        <taxon>Metazoa</taxon>
        <taxon>Chordata</taxon>
        <taxon>Craniata</taxon>
        <taxon>Vertebrata</taxon>
        <taxon>Euteleostomi</taxon>
        <taxon>Amphibia</taxon>
        <taxon>Batrachia</taxon>
        <taxon>Anura</taxon>
        <taxon>Pelobatoidea</taxon>
        <taxon>Pelobatidae</taxon>
        <taxon>Pelobates</taxon>
    </lineage>
</organism>
<dbReference type="AlphaFoldDB" id="A0AAD1SVW4"/>
<dbReference type="Proteomes" id="UP001295444">
    <property type="component" value="Chromosome 08"/>
</dbReference>
<dbReference type="EMBL" id="OW240919">
    <property type="protein sequence ID" value="CAH2312181.1"/>
    <property type="molecule type" value="Genomic_DNA"/>
</dbReference>
<evidence type="ECO:0000313" key="3">
    <source>
        <dbReference type="Proteomes" id="UP001295444"/>
    </source>
</evidence>
<reference evidence="2" key="1">
    <citation type="submission" date="2022-03" db="EMBL/GenBank/DDBJ databases">
        <authorList>
            <person name="Alioto T."/>
            <person name="Alioto T."/>
            <person name="Gomez Garrido J."/>
        </authorList>
    </citation>
    <scope>NUCLEOTIDE SEQUENCE</scope>
</reference>
<feature type="region of interest" description="Disordered" evidence="1">
    <location>
        <begin position="1"/>
        <end position="20"/>
    </location>
</feature>